<evidence type="ECO:0000259" key="5">
    <source>
        <dbReference type="PROSITE" id="PS50893"/>
    </source>
</evidence>
<protein>
    <submittedName>
        <fullName evidence="6">ATP-binding cassette domain-containing protein</fullName>
    </submittedName>
</protein>
<evidence type="ECO:0000313" key="7">
    <source>
        <dbReference type="Proteomes" id="UP000318102"/>
    </source>
</evidence>
<name>A0A559IHH2_9BACL</name>
<evidence type="ECO:0000256" key="2">
    <source>
        <dbReference type="ARBA" id="ARBA00022741"/>
    </source>
</evidence>
<dbReference type="GO" id="GO:0016887">
    <property type="term" value="F:ATP hydrolysis activity"/>
    <property type="evidence" value="ECO:0007669"/>
    <property type="project" value="InterPro"/>
</dbReference>
<evidence type="ECO:0000256" key="4">
    <source>
        <dbReference type="SAM" id="MobiDB-lite"/>
    </source>
</evidence>
<dbReference type="InterPro" id="IPR017871">
    <property type="entry name" value="ABC_transporter-like_CS"/>
</dbReference>
<feature type="domain" description="ABC transporter" evidence="5">
    <location>
        <begin position="9"/>
        <end position="190"/>
    </location>
</feature>
<feature type="region of interest" description="Disordered" evidence="4">
    <location>
        <begin position="210"/>
        <end position="231"/>
    </location>
</feature>
<reference evidence="6 7" key="1">
    <citation type="submission" date="2019-07" db="EMBL/GenBank/DDBJ databases">
        <authorList>
            <person name="Kim J."/>
        </authorList>
    </citation>
    <scope>NUCLEOTIDE SEQUENCE [LARGE SCALE GENOMIC DNA]</scope>
    <source>
        <strain evidence="6 7">N4</strain>
    </source>
</reference>
<dbReference type="InterPro" id="IPR027417">
    <property type="entry name" value="P-loop_NTPase"/>
</dbReference>
<dbReference type="GO" id="GO:0005524">
    <property type="term" value="F:ATP binding"/>
    <property type="evidence" value="ECO:0007669"/>
    <property type="project" value="UniProtKB-KW"/>
</dbReference>
<evidence type="ECO:0000256" key="1">
    <source>
        <dbReference type="ARBA" id="ARBA00022737"/>
    </source>
</evidence>
<dbReference type="InterPro" id="IPR050611">
    <property type="entry name" value="ABCF"/>
</dbReference>
<proteinExistence type="predicted"/>
<dbReference type="InterPro" id="IPR003593">
    <property type="entry name" value="AAA+_ATPase"/>
</dbReference>
<dbReference type="CDD" id="cd03221">
    <property type="entry name" value="ABCF_EF-3"/>
    <property type="match status" value="2"/>
</dbReference>
<dbReference type="InterPro" id="IPR003439">
    <property type="entry name" value="ABC_transporter-like_ATP-bd"/>
</dbReference>
<dbReference type="PROSITE" id="PS50893">
    <property type="entry name" value="ABC_TRANSPORTER_2"/>
    <property type="match status" value="2"/>
</dbReference>
<dbReference type="SMART" id="SM00382">
    <property type="entry name" value="AAA"/>
    <property type="match status" value="2"/>
</dbReference>
<dbReference type="Pfam" id="PF12848">
    <property type="entry name" value="ABC_tran_Xtn"/>
    <property type="match status" value="1"/>
</dbReference>
<evidence type="ECO:0000313" key="6">
    <source>
        <dbReference type="EMBL" id="TVX87129.1"/>
    </source>
</evidence>
<keyword evidence="2" id="KW-0547">Nucleotide-binding</keyword>
<dbReference type="PANTHER" id="PTHR19211:SF100">
    <property type="entry name" value="RIBOSOME PROTECTION PROTEIN VMLR"/>
    <property type="match status" value="1"/>
</dbReference>
<dbReference type="RefSeq" id="WP_144993912.1">
    <property type="nucleotide sequence ID" value="NZ_VNJK01000004.1"/>
</dbReference>
<feature type="domain" description="ABC transporter" evidence="5">
    <location>
        <begin position="314"/>
        <end position="552"/>
    </location>
</feature>
<dbReference type="AlphaFoldDB" id="A0A559IHH2"/>
<keyword evidence="7" id="KW-1185">Reference proteome</keyword>
<sequence length="622" mass="70068">MSTTTTILLEINALQVYYGDRLIAHIPDAVRMYRGECIGLIGENGAGKTSLMRVLAGQLEADAGQVLRHGIIEVVGQWDERSQMEQPPADIQTLSGGEWTKRRIAAALATGADILMLDEPTSHLDVQSIRELEKQVRAYDGLIIVISHDRTFLNEVCTRIWELEDQKLHIYSGERPGAYKQYREEKERINKEMWRAYHNREAERERLQEMIGEKKSSASKASRPKKGLTSKEMRLARPHFNRKQAKQEKTVKAMEQRLSKLVSMPRPYEEEKLVFDVNYHNPIRSKTLLEGEGLQLRLPSGLISGSAALSISDLGLGDAASRLRGEDPSQEGRTLLSPLSFRIRPGMKVAITGSNGSGKSTLLHTLLRAYDQACQDGEWKRAAEPTEQGVLATGQWRLSPRMQVGYFDQRVDQLDKNKHAVEQVRATTSYSESIVRIALARLHLSGRLALQPVGTLSGGERVKVQLIKLLLSGCNVLILDEPTNYLDIQAREQLERVLKDYPGTVLFVSHDRTFVSAVATHELRIDHTAPYFKAMDEVNVNEPEHKGSLVQARAEGPYRNGQSKGATDSKERNIATHEERMRFELEWNRVLSALSLPQSDAAKANLEQQYSQLLVQRRNLNL</sequence>
<dbReference type="OrthoDB" id="9762369at2"/>
<dbReference type="InterPro" id="IPR032781">
    <property type="entry name" value="ABC_tran_Xtn"/>
</dbReference>
<dbReference type="Gene3D" id="3.40.50.300">
    <property type="entry name" value="P-loop containing nucleotide triphosphate hydrolases"/>
    <property type="match status" value="3"/>
</dbReference>
<dbReference type="EMBL" id="VNJK01000004">
    <property type="protein sequence ID" value="TVX87129.1"/>
    <property type="molecule type" value="Genomic_DNA"/>
</dbReference>
<dbReference type="SUPFAM" id="SSF52540">
    <property type="entry name" value="P-loop containing nucleoside triphosphate hydrolases"/>
    <property type="match status" value="2"/>
</dbReference>
<feature type="region of interest" description="Disordered" evidence="4">
    <location>
        <begin position="552"/>
        <end position="574"/>
    </location>
</feature>
<dbReference type="PROSITE" id="PS00211">
    <property type="entry name" value="ABC_TRANSPORTER_1"/>
    <property type="match status" value="1"/>
</dbReference>
<keyword evidence="1" id="KW-0677">Repeat</keyword>
<dbReference type="Pfam" id="PF00005">
    <property type="entry name" value="ABC_tran"/>
    <property type="match status" value="3"/>
</dbReference>
<accession>A0A559IHH2</accession>
<dbReference type="Proteomes" id="UP000318102">
    <property type="component" value="Unassembled WGS sequence"/>
</dbReference>
<organism evidence="6 7">
    <name type="scientific">Paenibacillus agilis</name>
    <dbReference type="NCBI Taxonomy" id="3020863"/>
    <lineage>
        <taxon>Bacteria</taxon>
        <taxon>Bacillati</taxon>
        <taxon>Bacillota</taxon>
        <taxon>Bacilli</taxon>
        <taxon>Bacillales</taxon>
        <taxon>Paenibacillaceae</taxon>
        <taxon>Paenibacillus</taxon>
    </lineage>
</organism>
<comment type="caution">
    <text evidence="6">The sequence shown here is derived from an EMBL/GenBank/DDBJ whole genome shotgun (WGS) entry which is preliminary data.</text>
</comment>
<keyword evidence="3 6" id="KW-0067">ATP-binding</keyword>
<gene>
    <name evidence="6" type="ORF">FPZ44_21800</name>
</gene>
<dbReference type="PANTHER" id="PTHR19211">
    <property type="entry name" value="ATP-BINDING TRANSPORT PROTEIN-RELATED"/>
    <property type="match status" value="1"/>
</dbReference>
<evidence type="ECO:0000256" key="3">
    <source>
        <dbReference type="ARBA" id="ARBA00022840"/>
    </source>
</evidence>